<dbReference type="AlphaFoldDB" id="A0A1Y6FP38"/>
<dbReference type="InterPro" id="IPR020904">
    <property type="entry name" value="Sc_DH/Rdtase_CS"/>
</dbReference>
<reference evidence="5" key="1">
    <citation type="submission" date="2017-04" db="EMBL/GenBank/DDBJ databases">
        <authorList>
            <person name="Varghese N."/>
            <person name="Submissions S."/>
        </authorList>
    </citation>
    <scope>NUCLEOTIDE SEQUENCE [LARGE SCALE GENOMIC DNA]</scope>
    <source>
        <strain evidence="5">UI2</strain>
    </source>
</reference>
<protein>
    <submittedName>
        <fullName evidence="4">Short-chain dehydrogenase</fullName>
    </submittedName>
</protein>
<dbReference type="Proteomes" id="UP000194469">
    <property type="component" value="Unassembled WGS sequence"/>
</dbReference>
<comment type="similarity">
    <text evidence="1">Belongs to the short-chain dehydrogenases/reductases (SDR) family.</text>
</comment>
<dbReference type="InterPro" id="IPR002347">
    <property type="entry name" value="SDR_fam"/>
</dbReference>
<keyword evidence="5" id="KW-1185">Reference proteome</keyword>
<dbReference type="GO" id="GO:0016020">
    <property type="term" value="C:membrane"/>
    <property type="evidence" value="ECO:0007669"/>
    <property type="project" value="TreeGrafter"/>
</dbReference>
<dbReference type="Gene3D" id="3.40.50.720">
    <property type="entry name" value="NAD(P)-binding Rossmann-like Domain"/>
    <property type="match status" value="1"/>
</dbReference>
<feature type="domain" description="Ketoreductase" evidence="3">
    <location>
        <begin position="10"/>
        <end position="190"/>
    </location>
</feature>
<dbReference type="PROSITE" id="PS00061">
    <property type="entry name" value="ADH_SHORT"/>
    <property type="match status" value="1"/>
</dbReference>
<evidence type="ECO:0000259" key="3">
    <source>
        <dbReference type="SMART" id="SM00822"/>
    </source>
</evidence>
<dbReference type="SUPFAM" id="SSF51735">
    <property type="entry name" value="NAD(P)-binding Rossmann-fold domains"/>
    <property type="match status" value="1"/>
</dbReference>
<gene>
    <name evidence="4" type="ORF">SAMN06295984_1939</name>
</gene>
<organism evidence="4 5">
    <name type="scientific">Sphingopyxis terrae subsp. ummariensis</name>
    <dbReference type="NCBI Taxonomy" id="429001"/>
    <lineage>
        <taxon>Bacteria</taxon>
        <taxon>Pseudomonadati</taxon>
        <taxon>Pseudomonadota</taxon>
        <taxon>Alphaproteobacteria</taxon>
        <taxon>Sphingomonadales</taxon>
        <taxon>Sphingomonadaceae</taxon>
        <taxon>Sphingopyxis</taxon>
    </lineage>
</organism>
<sequence>MSRAATSLEGLVVATGASSGIGLELARRAAADGCALILVADTDLAEAVRAVDDAGAPQVETVLADLASDIGRDTLLECLGEREITALFANAGHGGGGTFLEQPWAEARHIVDTNIIGTMAVVQHVARRMQARGAGRILITGSIAGELPGSFQLVYNASKAFLNDFAAGLRNELKDTGVVVSCLVPGPTDTRFFERADMEDTPVGRGRKADPATVAQDGYSALLADDGRVVSGLMNKVQSAFSGVLPDALIAEIHRHLAQPDGKTEPA</sequence>
<name>A0A1Y6FP38_9SPHN</name>
<evidence type="ECO:0000256" key="2">
    <source>
        <dbReference type="ARBA" id="ARBA00023002"/>
    </source>
</evidence>
<dbReference type="InterPro" id="IPR057326">
    <property type="entry name" value="KR_dom"/>
</dbReference>
<evidence type="ECO:0000256" key="1">
    <source>
        <dbReference type="ARBA" id="ARBA00006484"/>
    </source>
</evidence>
<dbReference type="PRINTS" id="PR00081">
    <property type="entry name" value="GDHRDH"/>
</dbReference>
<dbReference type="RefSeq" id="WP_086456970.1">
    <property type="nucleotide sequence ID" value="NZ_FXWL01000002.1"/>
</dbReference>
<evidence type="ECO:0000313" key="5">
    <source>
        <dbReference type="Proteomes" id="UP000194469"/>
    </source>
</evidence>
<evidence type="ECO:0000313" key="4">
    <source>
        <dbReference type="EMBL" id="SMQ76497.1"/>
    </source>
</evidence>
<dbReference type="PANTHER" id="PTHR44196:SF2">
    <property type="entry name" value="SHORT-CHAIN DEHYDROGENASE-RELATED"/>
    <property type="match status" value="1"/>
</dbReference>
<dbReference type="SMART" id="SM00822">
    <property type="entry name" value="PKS_KR"/>
    <property type="match status" value="1"/>
</dbReference>
<dbReference type="Pfam" id="PF00106">
    <property type="entry name" value="adh_short"/>
    <property type="match status" value="1"/>
</dbReference>
<dbReference type="PANTHER" id="PTHR44196">
    <property type="entry name" value="DEHYDROGENASE/REDUCTASE SDR FAMILY MEMBER 7B"/>
    <property type="match status" value="1"/>
</dbReference>
<dbReference type="GO" id="GO:0016491">
    <property type="term" value="F:oxidoreductase activity"/>
    <property type="evidence" value="ECO:0007669"/>
    <property type="project" value="UniProtKB-KW"/>
</dbReference>
<dbReference type="CDD" id="cd05233">
    <property type="entry name" value="SDR_c"/>
    <property type="match status" value="1"/>
</dbReference>
<dbReference type="EMBL" id="FXWL01000002">
    <property type="protein sequence ID" value="SMQ76497.1"/>
    <property type="molecule type" value="Genomic_DNA"/>
</dbReference>
<keyword evidence="2" id="KW-0560">Oxidoreductase</keyword>
<proteinExistence type="inferred from homology"/>
<dbReference type="GeneID" id="303001595"/>
<accession>A0A1Y6FP38</accession>
<dbReference type="InterPro" id="IPR036291">
    <property type="entry name" value="NAD(P)-bd_dom_sf"/>
</dbReference>